<dbReference type="GO" id="GO:0009289">
    <property type="term" value="C:pilus"/>
    <property type="evidence" value="ECO:0007669"/>
    <property type="project" value="UniProtKB-SubCell"/>
</dbReference>
<feature type="domain" description="Fimbrial-type adhesion" evidence="5">
    <location>
        <begin position="195"/>
        <end position="337"/>
    </location>
</feature>
<dbReference type="InterPro" id="IPR000259">
    <property type="entry name" value="Adhesion_dom_fimbrial"/>
</dbReference>
<dbReference type="EMBL" id="CP003350">
    <property type="protein sequence ID" value="AFC87338.1"/>
    <property type="molecule type" value="Genomic_DNA"/>
</dbReference>
<dbReference type="AlphaFoldDB" id="H8L2Y2"/>
<evidence type="ECO:0000259" key="5">
    <source>
        <dbReference type="Pfam" id="PF00419"/>
    </source>
</evidence>
<evidence type="ECO:0000313" key="7">
    <source>
        <dbReference type="EMBL" id="AFC87338.1"/>
    </source>
</evidence>
<gene>
    <name evidence="7" type="ordered locus">Fraau_3010</name>
</gene>
<dbReference type="KEGG" id="fau:Fraau_3010"/>
<organism evidence="7 8">
    <name type="scientific">Frateuria aurantia (strain ATCC 33424 / DSM 6220 / KCTC 2777 / LMG 1558 / NBRC 3245 / NCIMB 13370)</name>
    <name type="common">Acetobacter aurantius</name>
    <dbReference type="NCBI Taxonomy" id="767434"/>
    <lineage>
        <taxon>Bacteria</taxon>
        <taxon>Pseudomonadati</taxon>
        <taxon>Pseudomonadota</taxon>
        <taxon>Gammaproteobacteria</taxon>
        <taxon>Lysobacterales</taxon>
        <taxon>Rhodanobacteraceae</taxon>
        <taxon>Frateuria</taxon>
    </lineage>
</organism>
<comment type="subcellular location">
    <subcellularLocation>
        <location evidence="1">Fimbrium</location>
    </subcellularLocation>
</comment>
<dbReference type="PANTHER" id="PTHR33420:SF3">
    <property type="entry name" value="FIMBRIAL SUBUNIT ELFA"/>
    <property type="match status" value="1"/>
</dbReference>
<dbReference type="InterPro" id="IPR050263">
    <property type="entry name" value="Bact_Fimbrial_Adh_Pro"/>
</dbReference>
<keyword evidence="3" id="KW-0732">Signal</keyword>
<dbReference type="PANTHER" id="PTHR33420">
    <property type="entry name" value="FIMBRIAL SUBUNIT ELFA-RELATED"/>
    <property type="match status" value="1"/>
</dbReference>
<dbReference type="Pfam" id="PF00419">
    <property type="entry name" value="Fimbrial"/>
    <property type="match status" value="1"/>
</dbReference>
<sequence>MSEHPAVSRRLAGRYPGWLMLVAVLLWGHGLHAACSIPATWQERIVNLNIGRVITYPSIAVGGELAIRSFDINNNNTYAICNSTAPTDFIGALSMGQQAVPGMDHVYATNLAGVGLRMALVSNAGAINWYPFTLQANRNAFYSFRGWRLRVELVKTAADIATGDLTPGIYSTYYNTASGPGRRIMSARIISGGVSIVAPSCTVDPGSKTIAVDFGSVPAGAFHGVGSTAAEREFTIRLNCNRSVDTVDVRLDASTDPGQAPGVLQLSPTTPVAAGIGIQLLDGRSDTPVSFGGDGLELGTATDGSMSLPLKARYYQTGTPIRAGPGNGTATFTLQYQ</sequence>
<dbReference type="GO" id="GO:0043709">
    <property type="term" value="P:cell adhesion involved in single-species biofilm formation"/>
    <property type="evidence" value="ECO:0007669"/>
    <property type="project" value="TreeGrafter"/>
</dbReference>
<dbReference type="Proteomes" id="UP000005234">
    <property type="component" value="Chromosome"/>
</dbReference>
<dbReference type="SUPFAM" id="SSF49401">
    <property type="entry name" value="Bacterial adhesins"/>
    <property type="match status" value="1"/>
</dbReference>
<keyword evidence="8" id="KW-1185">Reference proteome</keyword>
<evidence type="ECO:0000313" key="8">
    <source>
        <dbReference type="Proteomes" id="UP000005234"/>
    </source>
</evidence>
<name>H8L2Y2_FRAAD</name>
<accession>H8L2Y2</accession>
<dbReference type="InterPro" id="IPR054160">
    <property type="entry name" value="MrkD_recept-bd"/>
</dbReference>
<evidence type="ECO:0000256" key="4">
    <source>
        <dbReference type="ARBA" id="ARBA00023263"/>
    </source>
</evidence>
<dbReference type="eggNOG" id="COG3539">
    <property type="taxonomic scope" value="Bacteria"/>
</dbReference>
<dbReference type="RefSeq" id="WP_014404341.1">
    <property type="nucleotide sequence ID" value="NC_017033.1"/>
</dbReference>
<dbReference type="Pfam" id="PF22003">
    <property type="entry name" value="MrkDrd"/>
    <property type="match status" value="1"/>
</dbReference>
<evidence type="ECO:0000256" key="1">
    <source>
        <dbReference type="ARBA" id="ARBA00004561"/>
    </source>
</evidence>
<dbReference type="Gene3D" id="2.60.40.3310">
    <property type="match status" value="1"/>
</dbReference>
<keyword evidence="4" id="KW-0281">Fimbrium</keyword>
<comment type="similarity">
    <text evidence="2">Belongs to the fimbrial protein family.</text>
</comment>
<reference evidence="7" key="1">
    <citation type="submission" date="2012-02" db="EMBL/GenBank/DDBJ databases">
        <title>The complete genome of Frateuria aurantia DSM 6220.</title>
        <authorList>
            <consortium name="US DOE Joint Genome Institute (JGI-PGF)"/>
            <person name="Lucas S."/>
            <person name="Copeland A."/>
            <person name="Lapidus A."/>
            <person name="Glavina del Rio T."/>
            <person name="Dalin E."/>
            <person name="Tice H."/>
            <person name="Bruce D."/>
            <person name="Goodwin L."/>
            <person name="Pitluck S."/>
            <person name="Peters L."/>
            <person name="Ovchinnikova G."/>
            <person name="Teshima H."/>
            <person name="Kyrpides N."/>
            <person name="Mavromatis K."/>
            <person name="Ivanova N."/>
            <person name="Brettin T."/>
            <person name="Detter J.C."/>
            <person name="Han C."/>
            <person name="Larimer F."/>
            <person name="Land M."/>
            <person name="Hauser L."/>
            <person name="Markowitz V."/>
            <person name="Cheng J.-F."/>
            <person name="Hugenholtz P."/>
            <person name="Woyke T."/>
            <person name="Wu D."/>
            <person name="Brambilla E."/>
            <person name="Klenk H.-P."/>
            <person name="Eisen J.A."/>
        </authorList>
    </citation>
    <scope>NUCLEOTIDE SEQUENCE</scope>
    <source>
        <strain evidence="7">DSM 6220</strain>
    </source>
</reference>
<dbReference type="STRING" id="767434.Fraau_3010"/>
<evidence type="ECO:0000259" key="6">
    <source>
        <dbReference type="Pfam" id="PF22003"/>
    </source>
</evidence>
<dbReference type="InterPro" id="IPR036937">
    <property type="entry name" value="Adhesion_dom_fimbrial_sf"/>
</dbReference>
<protein>
    <submittedName>
        <fullName evidence="7">P pilus assembly protein, pilin FimA</fullName>
    </submittedName>
</protein>
<evidence type="ECO:0000256" key="2">
    <source>
        <dbReference type="ARBA" id="ARBA00006671"/>
    </source>
</evidence>
<feature type="domain" description="MrkD-like receptor binding" evidence="6">
    <location>
        <begin position="46"/>
        <end position="188"/>
    </location>
</feature>
<dbReference type="InterPro" id="IPR008966">
    <property type="entry name" value="Adhesion_dom_sf"/>
</dbReference>
<dbReference type="HOGENOM" id="CLU_058392_0_2_6"/>
<proteinExistence type="inferred from homology"/>
<dbReference type="Gene3D" id="2.60.40.1090">
    <property type="entry name" value="Fimbrial-type adhesion domain"/>
    <property type="match status" value="1"/>
</dbReference>
<evidence type="ECO:0000256" key="3">
    <source>
        <dbReference type="ARBA" id="ARBA00022729"/>
    </source>
</evidence>